<dbReference type="Gene3D" id="1.25.40.280">
    <property type="entry name" value="alix/aip1 like domains"/>
    <property type="match status" value="2"/>
</dbReference>
<dbReference type="SMART" id="SM01041">
    <property type="entry name" value="BRO1"/>
    <property type="match status" value="1"/>
</dbReference>
<dbReference type="CDD" id="cd09034">
    <property type="entry name" value="BRO1_Alix_like"/>
    <property type="match status" value="1"/>
</dbReference>
<evidence type="ECO:0000313" key="3">
    <source>
        <dbReference type="EMBL" id="KAG0569957.1"/>
    </source>
</evidence>
<dbReference type="EMBL" id="CM026427">
    <property type="protein sequence ID" value="KAG0569957.1"/>
    <property type="molecule type" value="Genomic_DNA"/>
</dbReference>
<keyword evidence="4" id="KW-1185">Reference proteome</keyword>
<dbReference type="InterPro" id="IPR038898">
    <property type="entry name" value="BROX"/>
</dbReference>
<dbReference type="Pfam" id="PF03097">
    <property type="entry name" value="BRO1"/>
    <property type="match status" value="1"/>
</dbReference>
<evidence type="ECO:0000256" key="1">
    <source>
        <dbReference type="ARBA" id="ARBA00008901"/>
    </source>
</evidence>
<comment type="similarity">
    <text evidence="1">Belongs to the BROX family.</text>
</comment>
<dbReference type="Proteomes" id="UP000822688">
    <property type="component" value="Chromosome 6"/>
</dbReference>
<dbReference type="InterPro" id="IPR004328">
    <property type="entry name" value="BRO1_dom"/>
</dbReference>
<dbReference type="AlphaFoldDB" id="A0A8T0HGY3"/>
<evidence type="ECO:0000313" key="4">
    <source>
        <dbReference type="Proteomes" id="UP000822688"/>
    </source>
</evidence>
<protein>
    <recommendedName>
        <fullName evidence="2">BRO1 domain-containing protein</fullName>
    </recommendedName>
</protein>
<name>A0A8T0HGY3_CERPU</name>
<dbReference type="PANTHER" id="PTHR23032">
    <property type="entry name" value="BRO1 DOMAIN-CONTAINING PROTEIN BROX"/>
    <property type="match status" value="1"/>
</dbReference>
<proteinExistence type="inferred from homology"/>
<sequence length="582" mass="64642">MGCIFSSDAIDDGGIVEVSFLSGEVYVFVPGLREPTQNDLTELLKGSVSAGMASKLQSLRSQVIAASSGRNEPGLKLKRSKSQDGDPGGLDLENALKNYLPVLLGLVTGGEKFTTAIEYPWTNVEDERKETALASGYYELLSVLHLLGMLALQEANACLTPRPPVDAFDIPKASEGMCFALHPVFTFGRYISASLTWYKLSDGNSYWLCHYPHCNCSRFIFISGSKVLKPSTISSAIGLQRDNVLLRFQICQFDMFCSCHSLELFGFVRDFGLGIEMEIVALRNVILTGRVFPTENKRNAIEILLKAASYFECAINAVLPNTPDEIKAKLPVDLTEEMLRSLEQQALGQAVELQLGFAIDNVKASLAVKRRLACEQVEVWEQAIEKLASTTKAATMMNKHILFVKWKLAEAKAAAYYFHGLILNEGYEANTHAESLSCLKAANAHLKESQKARTEFSNMEPFTKVPSLWGPMKFLTERIPREVVSKNRIFRDNYTKEKFPASTPKLPEFPIALEADPYRLPPVDPAWKKEHGFEARPSITPDVPIFLAKKNHSPTRSPFSDMRRAGTLAPPMRLSEMVVGAR</sequence>
<comment type="caution">
    <text evidence="3">The sequence shown here is derived from an EMBL/GenBank/DDBJ whole genome shotgun (WGS) entry which is preliminary data.</text>
</comment>
<dbReference type="InterPro" id="IPR038499">
    <property type="entry name" value="BRO1_sf"/>
</dbReference>
<evidence type="ECO:0000259" key="2">
    <source>
        <dbReference type="PROSITE" id="PS51180"/>
    </source>
</evidence>
<dbReference type="PANTHER" id="PTHR23032:SF13">
    <property type="entry name" value="BRO1 DOMAIN-CONTAINING PROTEIN BROX"/>
    <property type="match status" value="1"/>
</dbReference>
<organism evidence="3 4">
    <name type="scientific">Ceratodon purpureus</name>
    <name type="common">Fire moss</name>
    <name type="synonym">Dicranum purpureum</name>
    <dbReference type="NCBI Taxonomy" id="3225"/>
    <lineage>
        <taxon>Eukaryota</taxon>
        <taxon>Viridiplantae</taxon>
        <taxon>Streptophyta</taxon>
        <taxon>Embryophyta</taxon>
        <taxon>Bryophyta</taxon>
        <taxon>Bryophytina</taxon>
        <taxon>Bryopsida</taxon>
        <taxon>Dicranidae</taxon>
        <taxon>Pseudoditrichales</taxon>
        <taxon>Ditrichaceae</taxon>
        <taxon>Ceratodon</taxon>
    </lineage>
</organism>
<gene>
    <name evidence="3" type="ORF">KC19_6G128300</name>
</gene>
<reference evidence="3 4" key="1">
    <citation type="submission" date="2020-06" db="EMBL/GenBank/DDBJ databases">
        <title>WGS assembly of Ceratodon purpureus strain R40.</title>
        <authorList>
            <person name="Carey S.B."/>
            <person name="Jenkins J."/>
            <person name="Shu S."/>
            <person name="Lovell J.T."/>
            <person name="Sreedasyam A."/>
            <person name="Maumus F."/>
            <person name="Tiley G.P."/>
            <person name="Fernandez-Pozo N."/>
            <person name="Barry K."/>
            <person name="Chen C."/>
            <person name="Wang M."/>
            <person name="Lipzen A."/>
            <person name="Daum C."/>
            <person name="Saski C.A."/>
            <person name="Payton A.C."/>
            <person name="Mcbreen J.C."/>
            <person name="Conrad R.E."/>
            <person name="Kollar L.M."/>
            <person name="Olsson S."/>
            <person name="Huttunen S."/>
            <person name="Landis J.B."/>
            <person name="Wickett N.J."/>
            <person name="Johnson M.G."/>
            <person name="Rensing S.A."/>
            <person name="Grimwood J."/>
            <person name="Schmutz J."/>
            <person name="Mcdaniel S.F."/>
        </authorList>
    </citation>
    <scope>NUCLEOTIDE SEQUENCE [LARGE SCALE GENOMIC DNA]</scope>
    <source>
        <strain evidence="3 4">R40</strain>
    </source>
</reference>
<dbReference type="PROSITE" id="PS51180">
    <property type="entry name" value="BRO1"/>
    <property type="match status" value="1"/>
</dbReference>
<feature type="domain" description="BRO1" evidence="2">
    <location>
        <begin position="26"/>
        <end position="582"/>
    </location>
</feature>
<accession>A0A8T0HGY3</accession>